<feature type="transmembrane region" description="Helical" evidence="8">
    <location>
        <begin position="350"/>
        <end position="371"/>
    </location>
</feature>
<feature type="transmembrane region" description="Helical" evidence="8">
    <location>
        <begin position="544"/>
        <end position="562"/>
    </location>
</feature>
<feature type="transmembrane region" description="Helical" evidence="8">
    <location>
        <begin position="610"/>
        <end position="631"/>
    </location>
</feature>
<evidence type="ECO:0000256" key="5">
    <source>
        <dbReference type="ARBA" id="ARBA00022692"/>
    </source>
</evidence>
<comment type="subcellular location">
    <subcellularLocation>
        <location evidence="1">Cell membrane</location>
        <topology evidence="1">Multi-pass membrane protein</topology>
    </subcellularLocation>
</comment>
<evidence type="ECO:0000256" key="2">
    <source>
        <dbReference type="ARBA" id="ARBA00007935"/>
    </source>
</evidence>
<organism evidence="9 10">
    <name type="scientific">Paracoccus contaminans</name>
    <dbReference type="NCBI Taxonomy" id="1945662"/>
    <lineage>
        <taxon>Bacteria</taxon>
        <taxon>Pseudomonadati</taxon>
        <taxon>Pseudomonadota</taxon>
        <taxon>Alphaproteobacteria</taxon>
        <taxon>Rhodobacterales</taxon>
        <taxon>Paracoccaceae</taxon>
        <taxon>Paracoccus</taxon>
    </lineage>
</organism>
<protein>
    <submittedName>
        <fullName evidence="9">Fe3+-hydroxamate ABC transporter permease FhuB</fullName>
    </submittedName>
</protein>
<dbReference type="PANTHER" id="PTHR30472">
    <property type="entry name" value="FERRIC ENTEROBACTIN TRANSPORT SYSTEM PERMEASE PROTEIN"/>
    <property type="match status" value="1"/>
</dbReference>
<evidence type="ECO:0000256" key="7">
    <source>
        <dbReference type="ARBA" id="ARBA00023136"/>
    </source>
</evidence>
<dbReference type="PANTHER" id="PTHR30472:SF37">
    <property type="entry name" value="FE(3+) DICITRATE TRANSPORT SYSTEM PERMEASE PROTEIN FECD-RELATED"/>
    <property type="match status" value="1"/>
</dbReference>
<reference evidence="9 10" key="1">
    <citation type="submission" date="2017-03" db="EMBL/GenBank/DDBJ databases">
        <title>Genome sequence of Paracoccus contaminans isolated from a water microcosm.</title>
        <authorList>
            <person name="Aurass P."/>
            <person name="Karste S."/>
            <person name="Trost E."/>
            <person name="Glaeser S.P."/>
            <person name="Kaempfer P."/>
            <person name="Flieger A."/>
        </authorList>
    </citation>
    <scope>NUCLEOTIDE SEQUENCE [LARGE SCALE GENOMIC DNA]</scope>
    <source>
        <strain evidence="10">RKI 16-01929T\LMG 29738T\CCM 8701T\CIP 111112T</strain>
    </source>
</reference>
<feature type="transmembrane region" description="Helical" evidence="8">
    <location>
        <begin position="637"/>
        <end position="656"/>
    </location>
</feature>
<dbReference type="Gene3D" id="1.10.3470.10">
    <property type="entry name" value="ABC transporter involved in vitamin B12 uptake, BtuC"/>
    <property type="match status" value="2"/>
</dbReference>
<dbReference type="InterPro" id="IPR037294">
    <property type="entry name" value="ABC_BtuC-like"/>
</dbReference>
<comment type="similarity">
    <text evidence="2">Belongs to the binding-protein-dependent transport system permease family. FecCD subfamily.</text>
</comment>
<dbReference type="Pfam" id="PF01032">
    <property type="entry name" value="FecCD"/>
    <property type="match status" value="2"/>
</dbReference>
<feature type="transmembrane region" description="Helical" evidence="8">
    <location>
        <begin position="49"/>
        <end position="76"/>
    </location>
</feature>
<feature type="transmembrane region" description="Helical" evidence="8">
    <location>
        <begin position="480"/>
        <end position="499"/>
    </location>
</feature>
<keyword evidence="5 8" id="KW-0812">Transmembrane</keyword>
<dbReference type="GO" id="GO:0005886">
    <property type="term" value="C:plasma membrane"/>
    <property type="evidence" value="ECO:0007669"/>
    <property type="project" value="UniProtKB-SubCell"/>
</dbReference>
<dbReference type="Proteomes" id="UP000193017">
    <property type="component" value="Chromosome"/>
</dbReference>
<evidence type="ECO:0000313" key="10">
    <source>
        <dbReference type="Proteomes" id="UP000193017"/>
    </source>
</evidence>
<dbReference type="SUPFAM" id="SSF81345">
    <property type="entry name" value="ABC transporter involved in vitamin B12 uptake, BtuC"/>
    <property type="match status" value="2"/>
</dbReference>
<evidence type="ECO:0000256" key="3">
    <source>
        <dbReference type="ARBA" id="ARBA00022448"/>
    </source>
</evidence>
<dbReference type="EMBL" id="CP020612">
    <property type="protein sequence ID" value="ARJ69661.1"/>
    <property type="molecule type" value="Genomic_DNA"/>
</dbReference>
<dbReference type="RefSeq" id="WP_085377777.1">
    <property type="nucleotide sequence ID" value="NZ_CP020612.1"/>
</dbReference>
<dbReference type="KEGG" id="pcon:B0A89_08550"/>
<feature type="transmembrane region" description="Helical" evidence="8">
    <location>
        <begin position="449"/>
        <end position="468"/>
    </location>
</feature>
<keyword evidence="7 8" id="KW-0472">Membrane</keyword>
<dbReference type="GO" id="GO:0022857">
    <property type="term" value="F:transmembrane transporter activity"/>
    <property type="evidence" value="ECO:0007669"/>
    <property type="project" value="InterPro"/>
</dbReference>
<dbReference type="STRING" id="1945662.B0A89_08550"/>
<evidence type="ECO:0000256" key="6">
    <source>
        <dbReference type="ARBA" id="ARBA00022989"/>
    </source>
</evidence>
<evidence type="ECO:0000256" key="8">
    <source>
        <dbReference type="SAM" id="Phobius"/>
    </source>
</evidence>
<feature type="transmembrane region" description="Helical" evidence="8">
    <location>
        <begin position="303"/>
        <end position="323"/>
    </location>
</feature>
<dbReference type="AlphaFoldDB" id="A0A1W6CXS0"/>
<keyword evidence="10" id="KW-1185">Reference proteome</keyword>
<feature type="transmembrane region" description="Helical" evidence="8">
    <location>
        <begin position="275"/>
        <end position="297"/>
    </location>
</feature>
<dbReference type="OrthoDB" id="9811975at2"/>
<feature type="transmembrane region" description="Helical" evidence="8">
    <location>
        <begin position="119"/>
        <end position="136"/>
    </location>
</feature>
<keyword evidence="4" id="KW-1003">Cell membrane</keyword>
<feature type="transmembrane region" description="Helical" evidence="8">
    <location>
        <begin position="568"/>
        <end position="598"/>
    </location>
</feature>
<keyword evidence="6 8" id="KW-1133">Transmembrane helix</keyword>
<proteinExistence type="inferred from homology"/>
<keyword evidence="3" id="KW-0813">Transport</keyword>
<feature type="transmembrane region" description="Helical" evidence="8">
    <location>
        <begin position="423"/>
        <end position="443"/>
    </location>
</feature>
<evidence type="ECO:0000256" key="1">
    <source>
        <dbReference type="ARBA" id="ARBA00004651"/>
    </source>
</evidence>
<gene>
    <name evidence="9" type="ORF">B0A89_08550</name>
</gene>
<dbReference type="NCBIfam" id="NF007866">
    <property type="entry name" value="PRK10577.1-2"/>
    <property type="match status" value="1"/>
</dbReference>
<feature type="transmembrane region" description="Helical" evidence="8">
    <location>
        <begin position="391"/>
        <end position="411"/>
    </location>
</feature>
<dbReference type="CDD" id="cd06550">
    <property type="entry name" value="TM_ABC_iron-siderophores_like"/>
    <property type="match status" value="1"/>
</dbReference>
<evidence type="ECO:0000256" key="4">
    <source>
        <dbReference type="ARBA" id="ARBA00022475"/>
    </source>
</evidence>
<feature type="transmembrane region" description="Helical" evidence="8">
    <location>
        <begin position="143"/>
        <end position="172"/>
    </location>
</feature>
<dbReference type="GO" id="GO:0033214">
    <property type="term" value="P:siderophore-iron import into cell"/>
    <property type="evidence" value="ECO:0007669"/>
    <property type="project" value="TreeGrafter"/>
</dbReference>
<dbReference type="InterPro" id="IPR000522">
    <property type="entry name" value="ABC_transptr_permease_BtuC"/>
</dbReference>
<sequence length="662" mass="64371">MIPRRAWLVVTLMLAGGGGLWLAAALRLLPWADWPSWPLEPAAMSVDQILLGFGLMPRGVVALVAGAALGLSGAILQAVLRNPVADPTTLGLSAGAQLALVLATILWPGLLAAAGRGPLAMLGAGAAAALVLAVGGRRGFAPGAVVIAGMLVGMTASAVATAVTLAQGQYLLSLVIWNGGALTQQDWSGARALSAVLALGACGAAALARPLGVLSLGAEGARGLGLNVAAVRVLAVALAAWIAASVSAELGLIAFAGLAGPALARSLGARGVGGLLLLAPAAGAAVLSLADGLVLMLEDGAGLSLPTGAVTGLIGGPLIIALLGRLRGSTPPGTEAGDGPPPRAARPGRVLAALAGLAALGVLVLAAIGRVPGGWAVLDARTLAAFLPMRLPRLIAAAAAGAALSVAGAVLQRLSANPLASPEVLGVSGGASLGYAAVVLVAAAPGPALLAGGAMAGAAGALALVTAFATRRDMPPERVLLAGIAVSALAASVLAAIMARGDARAFAILGWLGGTSSGVTMGGALALAAVAAALWALARLSVRWLAILPLGAGVALGLGLPVRRARAALIVLAGLATGAATVLVGPLSFVGLIAPHLGRRIGLARPADQLTGAALIGAGLMLAADFGARMAGFPYELPLGLFAALVGAPWLVFTLTRTGARR</sequence>
<name>A0A1W6CXS0_9RHOB</name>
<evidence type="ECO:0000313" key="9">
    <source>
        <dbReference type="EMBL" id="ARJ69661.1"/>
    </source>
</evidence>
<feature type="transmembrane region" description="Helical" evidence="8">
    <location>
        <begin position="519"/>
        <end position="537"/>
    </location>
</feature>
<accession>A0A1W6CXS0</accession>
<feature type="transmembrane region" description="Helical" evidence="8">
    <location>
        <begin position="88"/>
        <end position="107"/>
    </location>
</feature>